<protein>
    <recommendedName>
        <fullName evidence="5">UDP-2,3-diacylglucosamine pyrophosphatase</fullName>
    </recommendedName>
</protein>
<gene>
    <name evidence="3" type="ORF">SP90_06970</name>
</gene>
<sequence length="278" mass="30154">MAALQERIGIIAGAGQFPELVADGARKDGYTVVMCGFVGHTDPAIESKADIFEMLHLGALSKLIQFFKKNGVTRVCFAGAINKPKALDVRPDLRAAKLLFKIRSKGDDVLLRAVLDELEVDGLQIVQAAELVPDLRGPAGLLTKKKLTDKLRETLAYGIPIGEQIGRMDIGQCIVVRENMVVAVECLEGTDATLKRGADLGGKGCVAIKLFKPDQDERIDLPALGLNTIKNLVDGEYSCLVYYANKTLFFDREEALALANEHNIAIIGVDEEFKASLS</sequence>
<name>A0A1B7XET5_9BACT</name>
<dbReference type="PANTHER" id="PTHR39962:SF1">
    <property type="entry name" value="LPXI FAMILY PROTEIN"/>
    <property type="match status" value="1"/>
</dbReference>
<dbReference type="InterPro" id="IPR043167">
    <property type="entry name" value="LpxI_C_sf"/>
</dbReference>
<dbReference type="Proteomes" id="UP000091979">
    <property type="component" value="Unassembled WGS sequence"/>
</dbReference>
<organism evidence="3 4">
    <name type="scientific">Halodesulfovibrio spirochaetisodalis</name>
    <dbReference type="NCBI Taxonomy" id="1560234"/>
    <lineage>
        <taxon>Bacteria</taxon>
        <taxon>Pseudomonadati</taxon>
        <taxon>Thermodesulfobacteriota</taxon>
        <taxon>Desulfovibrionia</taxon>
        <taxon>Desulfovibrionales</taxon>
        <taxon>Desulfovibrionaceae</taxon>
        <taxon>Halodesulfovibrio</taxon>
    </lineage>
</organism>
<comment type="caution">
    <text evidence="3">The sequence shown here is derived from an EMBL/GenBank/DDBJ whole genome shotgun (WGS) entry which is preliminary data.</text>
</comment>
<feature type="domain" description="LpxI N-terminal" evidence="2">
    <location>
        <begin position="7"/>
        <end position="135"/>
    </location>
</feature>
<dbReference type="PANTHER" id="PTHR39962">
    <property type="entry name" value="BLL4848 PROTEIN"/>
    <property type="match status" value="1"/>
</dbReference>
<feature type="domain" description="LpxI C-terminal" evidence="1">
    <location>
        <begin position="138"/>
        <end position="267"/>
    </location>
</feature>
<dbReference type="Gene3D" id="3.40.140.80">
    <property type="match status" value="1"/>
</dbReference>
<keyword evidence="4" id="KW-1185">Reference proteome</keyword>
<evidence type="ECO:0000259" key="1">
    <source>
        <dbReference type="Pfam" id="PF06230"/>
    </source>
</evidence>
<dbReference type="EMBL" id="JXMS01000009">
    <property type="protein sequence ID" value="OBQ52699.1"/>
    <property type="molecule type" value="Genomic_DNA"/>
</dbReference>
<dbReference type="InterPro" id="IPR010415">
    <property type="entry name" value="LpxI_C"/>
</dbReference>
<dbReference type="Pfam" id="PF06230">
    <property type="entry name" value="LpxI_C"/>
    <property type="match status" value="1"/>
</dbReference>
<dbReference type="OrthoDB" id="9789836at2"/>
<evidence type="ECO:0000259" key="2">
    <source>
        <dbReference type="Pfam" id="PF17930"/>
    </source>
</evidence>
<dbReference type="Pfam" id="PF17930">
    <property type="entry name" value="LpxI_N"/>
    <property type="match status" value="1"/>
</dbReference>
<dbReference type="RefSeq" id="WP_066853953.1">
    <property type="nucleotide sequence ID" value="NZ_JXMS01000009.1"/>
</dbReference>
<dbReference type="InterPro" id="IPR053174">
    <property type="entry name" value="LpxI"/>
</dbReference>
<dbReference type="Gene3D" id="3.40.50.20">
    <property type="match status" value="1"/>
</dbReference>
<dbReference type="AlphaFoldDB" id="A0A1B7XET5"/>
<evidence type="ECO:0000313" key="3">
    <source>
        <dbReference type="EMBL" id="OBQ52699.1"/>
    </source>
</evidence>
<reference evidence="3 4" key="1">
    <citation type="submission" date="2015-01" db="EMBL/GenBank/DDBJ databases">
        <title>Desulfovibrio sp. JC271 draft genome sequence.</title>
        <authorList>
            <person name="Shivani Y."/>
            <person name="Subhash Y."/>
            <person name="Sasikala C."/>
            <person name="Ramana C.V."/>
        </authorList>
    </citation>
    <scope>NUCLEOTIDE SEQUENCE [LARGE SCALE GENOMIC DNA]</scope>
    <source>
        <strain evidence="3 4">JC271</strain>
    </source>
</reference>
<evidence type="ECO:0008006" key="5">
    <source>
        <dbReference type="Google" id="ProtNLM"/>
    </source>
</evidence>
<dbReference type="InterPro" id="IPR041255">
    <property type="entry name" value="LpxI_N"/>
</dbReference>
<dbReference type="PATRIC" id="fig|1560234.3.peg.3364"/>
<evidence type="ECO:0000313" key="4">
    <source>
        <dbReference type="Proteomes" id="UP000091979"/>
    </source>
</evidence>
<proteinExistence type="predicted"/>
<accession>A0A1B7XET5</accession>
<dbReference type="STRING" id="1560234.SP90_06970"/>